<reference evidence="1 2" key="1">
    <citation type="submission" date="2018-07" db="EMBL/GenBank/DDBJ databases">
        <title>Leeuwenhoekiella genomics.</title>
        <authorList>
            <person name="Tahon G."/>
            <person name="Willems A."/>
        </authorList>
    </citation>
    <scope>NUCLEOTIDE SEQUENCE [LARGE SCALE GENOMIC DNA]</scope>
    <source>
        <strain evidence="1 2">R-50232</strain>
    </source>
</reference>
<sequence>MNFMRRIIFMLTALATLSCSNDDDGINSVEANSVIFGEVYGQCAGDCRSLFLINDTGVFADSDSDTDFGNWDNTNFEEEALSDAKFQYSKGVIEVPESLQSFEGELGSQTIADFDYFISIDIGEERKSWTFDEIKDDLPSDIKSYLENVILVISELREE</sequence>
<evidence type="ECO:0008006" key="3">
    <source>
        <dbReference type="Google" id="ProtNLM"/>
    </source>
</evidence>
<gene>
    <name evidence="1" type="ORF">DSM04_101258</name>
</gene>
<organism evidence="1 2">
    <name type="scientific">Leeuwenhoekiella aestuarii</name>
    <dbReference type="NCBI Taxonomy" id="2249426"/>
    <lineage>
        <taxon>Bacteria</taxon>
        <taxon>Pseudomonadati</taxon>
        <taxon>Bacteroidota</taxon>
        <taxon>Flavobacteriia</taxon>
        <taxon>Flavobacteriales</taxon>
        <taxon>Flavobacteriaceae</taxon>
        <taxon>Leeuwenhoekiella</taxon>
    </lineage>
</organism>
<dbReference type="Proteomes" id="UP000289821">
    <property type="component" value="Unassembled WGS sequence"/>
</dbReference>
<comment type="caution">
    <text evidence="1">The sequence shown here is derived from an EMBL/GenBank/DDBJ whole genome shotgun (WGS) entry which is preliminary data.</text>
</comment>
<protein>
    <recommendedName>
        <fullName evidence="3">Lipoprotein</fullName>
    </recommendedName>
</protein>
<name>A0A4Q0NYR6_9FLAO</name>
<accession>A0A4Q0NYR6</accession>
<dbReference type="PROSITE" id="PS51257">
    <property type="entry name" value="PROKAR_LIPOPROTEIN"/>
    <property type="match status" value="1"/>
</dbReference>
<evidence type="ECO:0000313" key="1">
    <source>
        <dbReference type="EMBL" id="RXG18070.1"/>
    </source>
</evidence>
<dbReference type="AlphaFoldDB" id="A0A4Q0NYR6"/>
<evidence type="ECO:0000313" key="2">
    <source>
        <dbReference type="Proteomes" id="UP000289821"/>
    </source>
</evidence>
<dbReference type="EMBL" id="QOVI01000001">
    <property type="protein sequence ID" value="RXG18070.1"/>
    <property type="molecule type" value="Genomic_DNA"/>
</dbReference>
<keyword evidence="2" id="KW-1185">Reference proteome</keyword>
<proteinExistence type="predicted"/>